<evidence type="ECO:0000259" key="1">
    <source>
        <dbReference type="PROSITE" id="PS51462"/>
    </source>
</evidence>
<reference evidence="2" key="1">
    <citation type="submission" date="2024-06" db="EMBL/GenBank/DDBJ databases">
        <title>Methylostella associata gen. nov., sp. nov., a novel Ancalomicrobiaceae-affiliated facultatively methylotrophic bacteria that feed on methanotrophs of the genus Methylococcus.</title>
        <authorList>
            <person name="Saltykova V."/>
            <person name="Danilova O.V."/>
            <person name="Oshkin I.Y."/>
            <person name="Belova S.E."/>
            <person name="Pimenov N.V."/>
            <person name="Dedysh S.N."/>
        </authorList>
    </citation>
    <scope>NUCLEOTIDE SEQUENCE</scope>
    <source>
        <strain evidence="2">S20</strain>
    </source>
</reference>
<keyword evidence="2" id="KW-0378">Hydrolase</keyword>
<dbReference type="InterPro" id="IPR000086">
    <property type="entry name" value="NUDIX_hydrolase_dom"/>
</dbReference>
<accession>A0AAU7XBX9</accession>
<feature type="domain" description="Nudix hydrolase" evidence="1">
    <location>
        <begin position="94"/>
        <end position="239"/>
    </location>
</feature>
<organism evidence="2">
    <name type="scientific">Methyloraptor flagellatus</name>
    <dbReference type="NCBI Taxonomy" id="3162530"/>
    <lineage>
        <taxon>Bacteria</taxon>
        <taxon>Pseudomonadati</taxon>
        <taxon>Pseudomonadota</taxon>
        <taxon>Alphaproteobacteria</taxon>
        <taxon>Hyphomicrobiales</taxon>
        <taxon>Ancalomicrobiaceae</taxon>
        <taxon>Methyloraptor</taxon>
    </lineage>
</organism>
<name>A0AAU7XBX9_9HYPH</name>
<sequence>MIEPLDRIIRVAEVDLAIRAEPHAFAPERRAAILDGFARLQAQNPQLWNGPIYLFDRVRIEHEAGGRLVAEGAAADFATYLDWRVGDPLDRRFAHVFPVGAIVTADNRLLVGRMGAHTANPGRLYPPSGSFDPQDLVDGRLDPLANALREIDEEVGLDPTGWVSEPGFWIVPSGIHRYAVVKVYRAPDTAAALQARVEAFLPDGSDGELDGVVFVGVDERLDPTLSAAYVNPLLAELARSR</sequence>
<dbReference type="GO" id="GO:0016787">
    <property type="term" value="F:hydrolase activity"/>
    <property type="evidence" value="ECO:0007669"/>
    <property type="project" value="UniProtKB-KW"/>
</dbReference>
<gene>
    <name evidence="2" type="ORF">ABS361_03105</name>
</gene>
<dbReference type="EC" id="3.6.-.-" evidence="2"/>
<proteinExistence type="predicted"/>
<dbReference type="InterPro" id="IPR015797">
    <property type="entry name" value="NUDIX_hydrolase-like_dom_sf"/>
</dbReference>
<dbReference type="KEGG" id="mflg:ABS361_03105"/>
<dbReference type="RefSeq" id="WP_407050380.1">
    <property type="nucleotide sequence ID" value="NZ_CP158568.1"/>
</dbReference>
<evidence type="ECO:0000313" key="2">
    <source>
        <dbReference type="EMBL" id="XBY45290.1"/>
    </source>
</evidence>
<protein>
    <submittedName>
        <fullName evidence="2">NUDIX hydrolase</fullName>
        <ecNumber evidence="2">3.6.-.-</ecNumber>
    </submittedName>
</protein>
<dbReference type="Gene3D" id="3.90.79.10">
    <property type="entry name" value="Nucleoside Triphosphate Pyrophosphohydrolase"/>
    <property type="match status" value="1"/>
</dbReference>
<dbReference type="PROSITE" id="PS51462">
    <property type="entry name" value="NUDIX"/>
    <property type="match status" value="1"/>
</dbReference>
<dbReference type="AlphaFoldDB" id="A0AAU7XBX9"/>
<dbReference type="EMBL" id="CP158568">
    <property type="protein sequence ID" value="XBY45290.1"/>
    <property type="molecule type" value="Genomic_DNA"/>
</dbReference>
<dbReference type="SUPFAM" id="SSF55811">
    <property type="entry name" value="Nudix"/>
    <property type="match status" value="1"/>
</dbReference>